<evidence type="ECO:0000256" key="4">
    <source>
        <dbReference type="PROSITE-ProRule" id="PRU00176"/>
    </source>
</evidence>
<name>A0A9K3GWX3_HELAN</name>
<dbReference type="EMBL" id="MNCJ02000331">
    <property type="protein sequence ID" value="KAF5759012.1"/>
    <property type="molecule type" value="Genomic_DNA"/>
</dbReference>
<keyword evidence="3" id="KW-0508">mRNA splicing</keyword>
<evidence type="ECO:0000256" key="2">
    <source>
        <dbReference type="ARBA" id="ARBA00022728"/>
    </source>
</evidence>
<dbReference type="AlphaFoldDB" id="A0A9K3GWX3"/>
<keyword evidence="7" id="KW-1185">Reference proteome</keyword>
<dbReference type="InterPro" id="IPR035979">
    <property type="entry name" value="RBD_domain_sf"/>
</dbReference>
<keyword evidence="1" id="KW-0507">mRNA processing</keyword>
<accession>A0A9K3GWX3</accession>
<evidence type="ECO:0000313" key="7">
    <source>
        <dbReference type="Proteomes" id="UP000215914"/>
    </source>
</evidence>
<dbReference type="PANTHER" id="PTHR23147">
    <property type="entry name" value="SERINE/ARGININE RICH SPLICING FACTOR"/>
    <property type="match status" value="1"/>
</dbReference>
<sequence length="246" mass="26482">MEPDDEPWEVQNRKKRGNGSYAGINSGVTNFFVTNIPNGCRPWDLANAFRGFGDLSGAFIAKKKDKEGRIFGFISFRGVRDLDEFKRSVSNVKLEGNKLLVNVALFAKENANVKPVVANGGGAKSMGSGSGRTQEGAHQVRGSQAVKNGASFLDILTNRSRVSSDDDVLVVDPAISSLSGFSGRAVVGRSLGLLELRSIKSSLALAGYVGASVQYLGGLSVFVSFENEDLSSKFVQEKDTWSQWFS</sequence>
<dbReference type="GO" id="GO:0003723">
    <property type="term" value="F:RNA binding"/>
    <property type="evidence" value="ECO:0007669"/>
    <property type="project" value="UniProtKB-UniRule"/>
</dbReference>
<evidence type="ECO:0000256" key="3">
    <source>
        <dbReference type="ARBA" id="ARBA00023187"/>
    </source>
</evidence>
<dbReference type="GO" id="GO:0006397">
    <property type="term" value="P:mRNA processing"/>
    <property type="evidence" value="ECO:0007669"/>
    <property type="project" value="UniProtKB-KW"/>
</dbReference>
<keyword evidence="4" id="KW-0694">RNA-binding</keyword>
<dbReference type="InterPro" id="IPR012677">
    <property type="entry name" value="Nucleotide-bd_a/b_plait_sf"/>
</dbReference>
<reference evidence="6" key="1">
    <citation type="journal article" date="2017" name="Nature">
        <title>The sunflower genome provides insights into oil metabolism, flowering and Asterid evolution.</title>
        <authorList>
            <person name="Badouin H."/>
            <person name="Gouzy J."/>
            <person name="Grassa C.J."/>
            <person name="Murat F."/>
            <person name="Staton S.E."/>
            <person name="Cottret L."/>
            <person name="Lelandais-Briere C."/>
            <person name="Owens G.L."/>
            <person name="Carrere S."/>
            <person name="Mayjonade B."/>
            <person name="Legrand L."/>
            <person name="Gill N."/>
            <person name="Kane N.C."/>
            <person name="Bowers J.E."/>
            <person name="Hubner S."/>
            <person name="Bellec A."/>
            <person name="Berard A."/>
            <person name="Berges H."/>
            <person name="Blanchet N."/>
            <person name="Boniface M.C."/>
            <person name="Brunel D."/>
            <person name="Catrice O."/>
            <person name="Chaidir N."/>
            <person name="Claudel C."/>
            <person name="Donnadieu C."/>
            <person name="Faraut T."/>
            <person name="Fievet G."/>
            <person name="Helmstetter N."/>
            <person name="King M."/>
            <person name="Knapp S.J."/>
            <person name="Lai Z."/>
            <person name="Le Paslier M.C."/>
            <person name="Lippi Y."/>
            <person name="Lorenzon L."/>
            <person name="Mandel J.R."/>
            <person name="Marage G."/>
            <person name="Marchand G."/>
            <person name="Marquand E."/>
            <person name="Bret-Mestries E."/>
            <person name="Morien E."/>
            <person name="Nambeesan S."/>
            <person name="Nguyen T."/>
            <person name="Pegot-Espagnet P."/>
            <person name="Pouilly N."/>
            <person name="Raftis F."/>
            <person name="Sallet E."/>
            <person name="Schiex T."/>
            <person name="Thomas J."/>
            <person name="Vandecasteele C."/>
            <person name="Vares D."/>
            <person name="Vear F."/>
            <person name="Vautrin S."/>
            <person name="Crespi M."/>
            <person name="Mangin B."/>
            <person name="Burke J.M."/>
            <person name="Salse J."/>
            <person name="Munos S."/>
            <person name="Vincourt P."/>
            <person name="Rieseberg L.H."/>
            <person name="Langlade N.B."/>
        </authorList>
    </citation>
    <scope>NUCLEOTIDE SEQUENCE</scope>
    <source>
        <tissue evidence="6">Leaves</tissue>
    </source>
</reference>
<dbReference type="InterPro" id="IPR050907">
    <property type="entry name" value="SRSF"/>
</dbReference>
<evidence type="ECO:0000259" key="5">
    <source>
        <dbReference type="PROSITE" id="PS50102"/>
    </source>
</evidence>
<dbReference type="SMART" id="SM00360">
    <property type="entry name" value="RRM"/>
    <property type="match status" value="1"/>
</dbReference>
<reference evidence="6" key="2">
    <citation type="submission" date="2020-06" db="EMBL/GenBank/DDBJ databases">
        <title>Helianthus annuus Genome sequencing and assembly Release 2.</title>
        <authorList>
            <person name="Gouzy J."/>
            <person name="Langlade N."/>
            <person name="Munos S."/>
        </authorList>
    </citation>
    <scope>NUCLEOTIDE SEQUENCE</scope>
    <source>
        <tissue evidence="6">Leaves</tissue>
    </source>
</reference>
<protein>
    <submittedName>
        <fullName evidence="6">RNA recognition motif domain, nucleotide-binding alpha-beta plait domain superfamily</fullName>
    </submittedName>
</protein>
<evidence type="ECO:0000313" key="6">
    <source>
        <dbReference type="EMBL" id="KAF5759012.1"/>
    </source>
</evidence>
<dbReference type="InterPro" id="IPR000504">
    <property type="entry name" value="RRM_dom"/>
</dbReference>
<comment type="caution">
    <text evidence="6">The sequence shown here is derived from an EMBL/GenBank/DDBJ whole genome shotgun (WGS) entry which is preliminary data.</text>
</comment>
<dbReference type="Gene3D" id="3.30.70.330">
    <property type="match status" value="1"/>
</dbReference>
<proteinExistence type="predicted"/>
<evidence type="ECO:0000256" key="1">
    <source>
        <dbReference type="ARBA" id="ARBA00022664"/>
    </source>
</evidence>
<keyword evidence="2" id="KW-0747">Spliceosome</keyword>
<dbReference type="GO" id="GO:0008380">
    <property type="term" value="P:RNA splicing"/>
    <property type="evidence" value="ECO:0007669"/>
    <property type="project" value="UniProtKB-KW"/>
</dbReference>
<dbReference type="SUPFAM" id="SSF54928">
    <property type="entry name" value="RNA-binding domain, RBD"/>
    <property type="match status" value="1"/>
</dbReference>
<gene>
    <name evidence="6" type="ORF">HanXRQr2_Chr16g0736061</name>
</gene>
<feature type="domain" description="RRM" evidence="5">
    <location>
        <begin position="29"/>
        <end position="106"/>
    </location>
</feature>
<dbReference type="GO" id="GO:0005681">
    <property type="term" value="C:spliceosomal complex"/>
    <property type="evidence" value="ECO:0007669"/>
    <property type="project" value="UniProtKB-KW"/>
</dbReference>
<dbReference type="PROSITE" id="PS50102">
    <property type="entry name" value="RRM"/>
    <property type="match status" value="1"/>
</dbReference>
<dbReference type="Pfam" id="PF00076">
    <property type="entry name" value="RRM_1"/>
    <property type="match status" value="1"/>
</dbReference>
<dbReference type="Gramene" id="mRNA:HanXRQr2_Chr16g0736061">
    <property type="protein sequence ID" value="CDS:HanXRQr2_Chr16g0736061.1"/>
    <property type="gene ID" value="HanXRQr2_Chr16g0736061"/>
</dbReference>
<organism evidence="6 7">
    <name type="scientific">Helianthus annuus</name>
    <name type="common">Common sunflower</name>
    <dbReference type="NCBI Taxonomy" id="4232"/>
    <lineage>
        <taxon>Eukaryota</taxon>
        <taxon>Viridiplantae</taxon>
        <taxon>Streptophyta</taxon>
        <taxon>Embryophyta</taxon>
        <taxon>Tracheophyta</taxon>
        <taxon>Spermatophyta</taxon>
        <taxon>Magnoliopsida</taxon>
        <taxon>eudicotyledons</taxon>
        <taxon>Gunneridae</taxon>
        <taxon>Pentapetalae</taxon>
        <taxon>asterids</taxon>
        <taxon>campanulids</taxon>
        <taxon>Asterales</taxon>
        <taxon>Asteraceae</taxon>
        <taxon>Asteroideae</taxon>
        <taxon>Heliantheae alliance</taxon>
        <taxon>Heliantheae</taxon>
        <taxon>Helianthus</taxon>
    </lineage>
</organism>
<dbReference type="CDD" id="cd00590">
    <property type="entry name" value="RRM_SF"/>
    <property type="match status" value="1"/>
</dbReference>
<dbReference type="Proteomes" id="UP000215914">
    <property type="component" value="Unassembled WGS sequence"/>
</dbReference>